<feature type="transmembrane region" description="Helical" evidence="1">
    <location>
        <begin position="194"/>
        <end position="217"/>
    </location>
</feature>
<gene>
    <name evidence="2" type="ORF">PAL_GLEAN10019108</name>
</gene>
<evidence type="ECO:0000313" key="3">
    <source>
        <dbReference type="Proteomes" id="UP000010552"/>
    </source>
</evidence>
<sequence length="236" mass="25971">MLLVVDIRSPDVKACSVFYEVDLGGVICDKGVQVVNQVPSPSGGRQEEMTVSRPRRGTQLLSLFTTIFVVIFLLFYALYWKHGNLIDLPDQRIGFFNFCLWDEDTSSLHCHRFSELEALGVPRVGLALARLGVYGALVFTLFIPLPLFLAWSNGNKGKWQPLVAFLAIASTLLAGGLSLFFTCVGRWITLSLLGLEFLALATAQALLILLLIAAVTLSQRAEKDESELESCYASPV</sequence>
<dbReference type="Proteomes" id="UP000010552">
    <property type="component" value="Unassembled WGS sequence"/>
</dbReference>
<reference evidence="3" key="1">
    <citation type="journal article" date="2013" name="Science">
        <title>Comparative analysis of bat genomes provides insight into the evolution of flight and immunity.</title>
        <authorList>
            <person name="Zhang G."/>
            <person name="Cowled C."/>
            <person name="Shi Z."/>
            <person name="Huang Z."/>
            <person name="Bishop-Lilly K.A."/>
            <person name="Fang X."/>
            <person name="Wynne J.W."/>
            <person name="Xiong Z."/>
            <person name="Baker M.L."/>
            <person name="Zhao W."/>
            <person name="Tachedjian M."/>
            <person name="Zhu Y."/>
            <person name="Zhou P."/>
            <person name="Jiang X."/>
            <person name="Ng J."/>
            <person name="Yang L."/>
            <person name="Wu L."/>
            <person name="Xiao J."/>
            <person name="Feng Y."/>
            <person name="Chen Y."/>
            <person name="Sun X."/>
            <person name="Zhang Y."/>
            <person name="Marsh G.A."/>
            <person name="Crameri G."/>
            <person name="Broder C.C."/>
            <person name="Frey K.G."/>
            <person name="Wang L.F."/>
            <person name="Wang J."/>
        </authorList>
    </citation>
    <scope>NUCLEOTIDE SEQUENCE [LARGE SCALE GENOMIC DNA]</scope>
</reference>
<keyword evidence="1" id="KW-0472">Membrane</keyword>
<name>L5KSP8_PTEAL</name>
<dbReference type="AlphaFoldDB" id="L5KSP8"/>
<dbReference type="EMBL" id="KB030581">
    <property type="protein sequence ID" value="ELK13833.1"/>
    <property type="molecule type" value="Genomic_DNA"/>
</dbReference>
<keyword evidence="1" id="KW-1133">Transmembrane helix</keyword>
<protein>
    <submittedName>
        <fullName evidence="2">Transmembrane protein 140</fullName>
    </submittedName>
</protein>
<organism evidence="2 3">
    <name type="scientific">Pteropus alecto</name>
    <name type="common">Black flying fox</name>
    <dbReference type="NCBI Taxonomy" id="9402"/>
    <lineage>
        <taxon>Eukaryota</taxon>
        <taxon>Metazoa</taxon>
        <taxon>Chordata</taxon>
        <taxon>Craniata</taxon>
        <taxon>Vertebrata</taxon>
        <taxon>Euteleostomi</taxon>
        <taxon>Mammalia</taxon>
        <taxon>Eutheria</taxon>
        <taxon>Laurasiatheria</taxon>
        <taxon>Chiroptera</taxon>
        <taxon>Yinpterochiroptera</taxon>
        <taxon>Pteropodoidea</taxon>
        <taxon>Pteropodidae</taxon>
        <taxon>Pteropodinae</taxon>
        <taxon>Pteropus</taxon>
    </lineage>
</organism>
<dbReference type="STRING" id="9402.L5KSP8"/>
<dbReference type="InParanoid" id="L5KSP8"/>
<dbReference type="InterPro" id="IPR028038">
    <property type="entry name" value="TM140"/>
</dbReference>
<feature type="transmembrane region" description="Helical" evidence="1">
    <location>
        <begin position="60"/>
        <end position="79"/>
    </location>
</feature>
<dbReference type="PANTHER" id="PTHR16103:SF0">
    <property type="entry name" value="TRANSMEMBRANE PROTEIN 140"/>
    <property type="match status" value="1"/>
</dbReference>
<dbReference type="FunCoup" id="L5KSP8">
    <property type="interactions" value="150"/>
</dbReference>
<evidence type="ECO:0000313" key="2">
    <source>
        <dbReference type="EMBL" id="ELK13833.1"/>
    </source>
</evidence>
<accession>L5KSP8</accession>
<feature type="transmembrane region" description="Helical" evidence="1">
    <location>
        <begin position="131"/>
        <end position="151"/>
    </location>
</feature>
<dbReference type="Pfam" id="PF14985">
    <property type="entry name" value="TM140"/>
    <property type="match status" value="1"/>
</dbReference>
<dbReference type="eggNOG" id="ENOG502S6FP">
    <property type="taxonomic scope" value="Eukaryota"/>
</dbReference>
<feature type="transmembrane region" description="Helical" evidence="1">
    <location>
        <begin position="163"/>
        <end position="188"/>
    </location>
</feature>
<proteinExistence type="predicted"/>
<evidence type="ECO:0000256" key="1">
    <source>
        <dbReference type="SAM" id="Phobius"/>
    </source>
</evidence>
<keyword evidence="3" id="KW-1185">Reference proteome</keyword>
<keyword evidence="1 2" id="KW-0812">Transmembrane</keyword>
<dbReference type="PANTHER" id="PTHR16103">
    <property type="entry name" value="TRANSMEMBRANE PROTEIN 140"/>
    <property type="match status" value="1"/>
</dbReference>